<proteinExistence type="predicted"/>
<dbReference type="RefSeq" id="WP_379570331.1">
    <property type="nucleotide sequence ID" value="NZ_JBHUFV010000011.1"/>
</dbReference>
<organism evidence="1 2">
    <name type="scientific">Nonomuraea mangrovi</name>
    <dbReference type="NCBI Taxonomy" id="2316207"/>
    <lineage>
        <taxon>Bacteria</taxon>
        <taxon>Bacillati</taxon>
        <taxon>Actinomycetota</taxon>
        <taxon>Actinomycetes</taxon>
        <taxon>Streptosporangiales</taxon>
        <taxon>Streptosporangiaceae</taxon>
        <taxon>Nonomuraea</taxon>
    </lineage>
</organism>
<gene>
    <name evidence="1" type="ORF">ACFSKW_06880</name>
</gene>
<dbReference type="InterPro" id="IPR003719">
    <property type="entry name" value="Phenazine_PhzF-like"/>
</dbReference>
<comment type="caution">
    <text evidence="1">The sequence shown here is derived from an EMBL/GenBank/DDBJ whole genome shotgun (WGS) entry which is preliminary data.</text>
</comment>
<dbReference type="SUPFAM" id="SSF54506">
    <property type="entry name" value="Diaminopimelate epimerase-like"/>
    <property type="match status" value="1"/>
</dbReference>
<evidence type="ECO:0000313" key="1">
    <source>
        <dbReference type="EMBL" id="MFD1931198.1"/>
    </source>
</evidence>
<dbReference type="Gene3D" id="3.10.310.10">
    <property type="entry name" value="Diaminopimelate Epimerase, Chain A, domain 1"/>
    <property type="match status" value="2"/>
</dbReference>
<dbReference type="Pfam" id="PF02567">
    <property type="entry name" value="PhzC-PhzF"/>
    <property type="match status" value="1"/>
</dbReference>
<name>A0ABW4SP32_9ACTN</name>
<accession>A0ABW4SP32</accession>
<dbReference type="EMBL" id="JBHUFV010000011">
    <property type="protein sequence ID" value="MFD1931198.1"/>
    <property type="molecule type" value="Genomic_DNA"/>
</dbReference>
<evidence type="ECO:0000313" key="2">
    <source>
        <dbReference type="Proteomes" id="UP001597368"/>
    </source>
</evidence>
<keyword evidence="2" id="KW-1185">Reference proteome</keyword>
<protein>
    <submittedName>
        <fullName evidence="1">PhzF family phenazine biosynthesis protein</fullName>
    </submittedName>
</protein>
<sequence length="306" mass="32714">MTLPHRTSVVFGSAFVDIRDPHSGLGNPFAVVMGADVGTWDVGQRQALARRTGTPETVFIDAVREPRAPDGPYGYELHLTVLTPTGRALGACAHGFIGAAHTLAETGLTKPGHDLLITTSTGGSARASLPRARKVMLHFVSQEPRIAHGHEQALEKIFHLPLPSLADGLPILSVGSPKLTIEVTPATFARLRGKLNSVNYDRLMALQRELDINGIHMFCRNSTTSLPEHVIQVNAYLGRNLVVDRATGVSSAAQVSADPHVSDGQELQIAQYTRAGRSAVLTLTKGKSRNVCVGGAAFLVDHHTPQ</sequence>
<dbReference type="Proteomes" id="UP001597368">
    <property type="component" value="Unassembled WGS sequence"/>
</dbReference>
<reference evidence="2" key="1">
    <citation type="journal article" date="2019" name="Int. J. Syst. Evol. Microbiol.">
        <title>The Global Catalogue of Microorganisms (GCM) 10K type strain sequencing project: providing services to taxonomists for standard genome sequencing and annotation.</title>
        <authorList>
            <consortium name="The Broad Institute Genomics Platform"/>
            <consortium name="The Broad Institute Genome Sequencing Center for Infectious Disease"/>
            <person name="Wu L."/>
            <person name="Ma J."/>
        </authorList>
    </citation>
    <scope>NUCLEOTIDE SEQUENCE [LARGE SCALE GENOMIC DNA]</scope>
    <source>
        <strain evidence="2">ICMP 6774ER</strain>
    </source>
</reference>